<evidence type="ECO:0000256" key="8">
    <source>
        <dbReference type="ARBA" id="ARBA00022842"/>
    </source>
</evidence>
<protein>
    <recommendedName>
        <fullName evidence="11">8-oxo-dGTP diphosphatase</fullName>
        <ecNumber evidence="11">3.6.1.55</ecNumber>
    </recommendedName>
</protein>
<evidence type="ECO:0000256" key="11">
    <source>
        <dbReference type="ARBA" id="ARBA00038905"/>
    </source>
</evidence>
<dbReference type="GO" id="GO:0046872">
    <property type="term" value="F:metal ion binding"/>
    <property type="evidence" value="ECO:0007669"/>
    <property type="project" value="UniProtKB-KW"/>
</dbReference>
<dbReference type="PROSITE" id="PS51462">
    <property type="entry name" value="NUDIX"/>
    <property type="match status" value="1"/>
</dbReference>
<evidence type="ECO:0000256" key="7">
    <source>
        <dbReference type="ARBA" id="ARBA00022801"/>
    </source>
</evidence>
<dbReference type="PRINTS" id="PR00502">
    <property type="entry name" value="NUDIXFAMILY"/>
</dbReference>
<evidence type="ECO:0000256" key="9">
    <source>
        <dbReference type="ARBA" id="ARBA00023204"/>
    </source>
</evidence>
<evidence type="ECO:0000313" key="13">
    <source>
        <dbReference type="EMBL" id="GJN41859.1"/>
    </source>
</evidence>
<dbReference type="Proteomes" id="UP001054925">
    <property type="component" value="Unassembled WGS sequence"/>
</dbReference>
<evidence type="ECO:0000256" key="2">
    <source>
        <dbReference type="ARBA" id="ARBA00005582"/>
    </source>
</evidence>
<dbReference type="InterPro" id="IPR020476">
    <property type="entry name" value="Nudix_hydrolase"/>
</dbReference>
<evidence type="ECO:0000259" key="12">
    <source>
        <dbReference type="PROSITE" id="PS51462"/>
    </source>
</evidence>
<name>A0AAV5G1I5_CORAM</name>
<keyword evidence="3" id="KW-0515">Mutator protein</keyword>
<dbReference type="PANTHER" id="PTHR47707">
    <property type="entry name" value="8-OXO-DGTP DIPHOSPHATASE"/>
    <property type="match status" value="1"/>
</dbReference>
<comment type="catalytic activity">
    <reaction evidence="10">
        <text>8-oxo-dGTP + H2O = 8-oxo-dGMP + diphosphate + H(+)</text>
        <dbReference type="Rhea" id="RHEA:31575"/>
        <dbReference type="ChEBI" id="CHEBI:15377"/>
        <dbReference type="ChEBI" id="CHEBI:15378"/>
        <dbReference type="ChEBI" id="CHEBI:33019"/>
        <dbReference type="ChEBI" id="CHEBI:63224"/>
        <dbReference type="ChEBI" id="CHEBI:77896"/>
        <dbReference type="EC" id="3.6.1.55"/>
    </reaction>
</comment>
<evidence type="ECO:0000256" key="5">
    <source>
        <dbReference type="ARBA" id="ARBA00022723"/>
    </source>
</evidence>
<evidence type="ECO:0000256" key="1">
    <source>
        <dbReference type="ARBA" id="ARBA00001946"/>
    </source>
</evidence>
<dbReference type="InterPro" id="IPR000086">
    <property type="entry name" value="NUDIX_hydrolase_dom"/>
</dbReference>
<evidence type="ECO:0000256" key="10">
    <source>
        <dbReference type="ARBA" id="ARBA00035861"/>
    </source>
</evidence>
<dbReference type="AlphaFoldDB" id="A0AAV5G1I5"/>
<dbReference type="EMBL" id="BQKK01000001">
    <property type="protein sequence ID" value="GJN41859.1"/>
    <property type="molecule type" value="Genomic_DNA"/>
</dbReference>
<keyword evidence="5" id="KW-0479">Metal-binding</keyword>
<keyword evidence="7" id="KW-0378">Hydrolase</keyword>
<comment type="cofactor">
    <cofactor evidence="1">
        <name>Mg(2+)</name>
        <dbReference type="ChEBI" id="CHEBI:18420"/>
    </cofactor>
</comment>
<keyword evidence="4" id="KW-0235">DNA replication</keyword>
<dbReference type="InterPro" id="IPR015797">
    <property type="entry name" value="NUDIX_hydrolase-like_dom_sf"/>
</dbReference>
<dbReference type="GO" id="GO:0008413">
    <property type="term" value="F:8-oxo-7,8-dihydroguanosine triphosphate pyrophosphatase activity"/>
    <property type="evidence" value="ECO:0007669"/>
    <property type="project" value="TreeGrafter"/>
</dbReference>
<keyword evidence="6" id="KW-0227">DNA damage</keyword>
<sequence length="142" mass="15738">MVRTKTVVHNEGMSNIIRVVAAVFCRDNKVLACRKAPGTSLAGYWEFPGGKIESGETPEQALAREITEELSITAHVGKKITTTTYEYSFATIELTTYYCDITQGSPQLSDHDETRWVTADQARELMWAPADIPAVELVVQSL</sequence>
<feature type="domain" description="Nudix hydrolase" evidence="12">
    <location>
        <begin position="15"/>
        <end position="139"/>
    </location>
</feature>
<dbReference type="Gene3D" id="3.90.79.10">
    <property type="entry name" value="Nucleoside Triphosphate Pyrophosphohydrolase"/>
    <property type="match status" value="1"/>
</dbReference>
<evidence type="ECO:0000256" key="6">
    <source>
        <dbReference type="ARBA" id="ARBA00022763"/>
    </source>
</evidence>
<organism evidence="13 14">
    <name type="scientific">Corynebacterium ammoniagenes</name>
    <name type="common">Brevibacterium ammoniagenes</name>
    <dbReference type="NCBI Taxonomy" id="1697"/>
    <lineage>
        <taxon>Bacteria</taxon>
        <taxon>Bacillati</taxon>
        <taxon>Actinomycetota</taxon>
        <taxon>Actinomycetes</taxon>
        <taxon>Mycobacteriales</taxon>
        <taxon>Corynebacteriaceae</taxon>
        <taxon>Corynebacterium</taxon>
    </lineage>
</organism>
<proteinExistence type="inferred from homology"/>
<keyword evidence="9" id="KW-0234">DNA repair</keyword>
<dbReference type="CDD" id="cd03425">
    <property type="entry name" value="NUDIX_MutT_NudA_like"/>
    <property type="match status" value="1"/>
</dbReference>
<reference evidence="13" key="1">
    <citation type="submission" date="2021-12" db="EMBL/GenBank/DDBJ databases">
        <title>Draft genome sequence of Corynebacterium ammoniagenes strain T-723.</title>
        <authorList>
            <person name="Matsuzawa M."/>
            <person name="Hiratani M."/>
            <person name="Abe I."/>
            <person name="Tsuji Y."/>
            <person name="Nakamura J."/>
        </authorList>
    </citation>
    <scope>NUCLEOTIDE SEQUENCE</scope>
    <source>
        <strain evidence="13">T-723</strain>
    </source>
</reference>
<dbReference type="SUPFAM" id="SSF55811">
    <property type="entry name" value="Nudix"/>
    <property type="match status" value="1"/>
</dbReference>
<dbReference type="GO" id="GO:0044715">
    <property type="term" value="F:8-oxo-dGDP phosphatase activity"/>
    <property type="evidence" value="ECO:0007669"/>
    <property type="project" value="TreeGrafter"/>
</dbReference>
<dbReference type="GO" id="GO:0035539">
    <property type="term" value="F:8-oxo-7,8-dihydrodeoxyguanosine triphosphate pyrophosphatase activity"/>
    <property type="evidence" value="ECO:0007669"/>
    <property type="project" value="UniProtKB-EC"/>
</dbReference>
<dbReference type="PANTHER" id="PTHR47707:SF1">
    <property type="entry name" value="NUDIX HYDROLASE FAMILY PROTEIN"/>
    <property type="match status" value="1"/>
</dbReference>
<evidence type="ECO:0000313" key="14">
    <source>
        <dbReference type="Proteomes" id="UP001054925"/>
    </source>
</evidence>
<gene>
    <name evidence="13" type="ORF">CAT723_03380</name>
</gene>
<evidence type="ECO:0000256" key="4">
    <source>
        <dbReference type="ARBA" id="ARBA00022705"/>
    </source>
</evidence>
<comment type="similarity">
    <text evidence="2">Belongs to the Nudix hydrolase family.</text>
</comment>
<dbReference type="Pfam" id="PF00293">
    <property type="entry name" value="NUDIX"/>
    <property type="match status" value="1"/>
</dbReference>
<accession>A0AAV5G1I5</accession>
<dbReference type="GO" id="GO:0044716">
    <property type="term" value="F:8-oxo-GDP phosphatase activity"/>
    <property type="evidence" value="ECO:0007669"/>
    <property type="project" value="TreeGrafter"/>
</dbReference>
<comment type="caution">
    <text evidence="13">The sequence shown here is derived from an EMBL/GenBank/DDBJ whole genome shotgun (WGS) entry which is preliminary data.</text>
</comment>
<dbReference type="GO" id="GO:0006281">
    <property type="term" value="P:DNA repair"/>
    <property type="evidence" value="ECO:0007669"/>
    <property type="project" value="UniProtKB-KW"/>
</dbReference>
<dbReference type="EC" id="3.6.1.55" evidence="11"/>
<dbReference type="GO" id="GO:0006260">
    <property type="term" value="P:DNA replication"/>
    <property type="evidence" value="ECO:0007669"/>
    <property type="project" value="UniProtKB-KW"/>
</dbReference>
<keyword evidence="8" id="KW-0460">Magnesium</keyword>
<evidence type="ECO:0000256" key="3">
    <source>
        <dbReference type="ARBA" id="ARBA00022457"/>
    </source>
</evidence>
<dbReference type="InterPro" id="IPR047127">
    <property type="entry name" value="MutT-like"/>
</dbReference>